<keyword evidence="1" id="KW-0472">Membrane</keyword>
<gene>
    <name evidence="2" type="ORF">SAMN02910315_01030</name>
</gene>
<accession>A0A1G5VZ81</accession>
<dbReference type="AlphaFoldDB" id="A0A1G5VZ81"/>
<dbReference type="Proteomes" id="UP000323439">
    <property type="component" value="Unassembled WGS sequence"/>
</dbReference>
<dbReference type="OrthoDB" id="77949at2157"/>
<keyword evidence="1" id="KW-0812">Transmembrane</keyword>
<reference evidence="2 3" key="1">
    <citation type="submission" date="2016-10" db="EMBL/GenBank/DDBJ databases">
        <authorList>
            <person name="Varghese N."/>
            <person name="Submissions S."/>
        </authorList>
    </citation>
    <scope>NUCLEOTIDE SEQUENCE [LARGE SCALE GENOMIC DNA]</scope>
    <source>
        <strain evidence="2 3">DSM 16643</strain>
    </source>
</reference>
<evidence type="ECO:0008006" key="4">
    <source>
        <dbReference type="Google" id="ProtNLM"/>
    </source>
</evidence>
<feature type="transmembrane region" description="Helical" evidence="1">
    <location>
        <begin position="63"/>
        <end position="83"/>
    </location>
</feature>
<sequence length="230" mass="25060">MKKCPECGNPSYDGAPVCGNCGYTFPKPKVKVSKEDTIFEDRPIINKSGNEQSTLDIIKENKLAIGAILLITLLVIGVIIVTGPNNTTQTKTDSLNKYSDAGFSFSYPSSWNETTGYDELHEGAVFFEDSNGTVIEYYNVSSEFSSIYQVNNERVSAALADGDNINTILPTQIDSKNASDIIIESTGGNFTRYVSIISDGNLFVYKIKANSMDGIKTTEIDSVLQSTRIG</sequence>
<organism evidence="2 3">
    <name type="scientific">Methanobrevibacter millerae</name>
    <dbReference type="NCBI Taxonomy" id="230361"/>
    <lineage>
        <taxon>Archaea</taxon>
        <taxon>Methanobacteriati</taxon>
        <taxon>Methanobacteriota</taxon>
        <taxon>Methanomada group</taxon>
        <taxon>Methanobacteria</taxon>
        <taxon>Methanobacteriales</taxon>
        <taxon>Methanobacteriaceae</taxon>
        <taxon>Methanobrevibacter</taxon>
    </lineage>
</organism>
<name>A0A1G5VZ81_9EURY</name>
<evidence type="ECO:0000256" key="1">
    <source>
        <dbReference type="SAM" id="Phobius"/>
    </source>
</evidence>
<protein>
    <recommendedName>
        <fullName evidence="4">Zinc-ribbon domain-containing protein</fullName>
    </recommendedName>
</protein>
<dbReference type="EMBL" id="FMXB01000006">
    <property type="protein sequence ID" value="SDA51048.1"/>
    <property type="molecule type" value="Genomic_DNA"/>
</dbReference>
<evidence type="ECO:0000313" key="2">
    <source>
        <dbReference type="EMBL" id="SDA51048.1"/>
    </source>
</evidence>
<dbReference type="RefSeq" id="WP_149731601.1">
    <property type="nucleotide sequence ID" value="NZ_FMXB01000006.1"/>
</dbReference>
<keyword evidence="3" id="KW-1185">Reference proteome</keyword>
<proteinExistence type="predicted"/>
<evidence type="ECO:0000313" key="3">
    <source>
        <dbReference type="Proteomes" id="UP000323439"/>
    </source>
</evidence>
<keyword evidence="1" id="KW-1133">Transmembrane helix</keyword>